<keyword evidence="3" id="KW-1185">Reference proteome</keyword>
<dbReference type="HOGENOM" id="CLU_258002_0_0_1"/>
<dbReference type="RefSeq" id="XP_016252485.1">
    <property type="nucleotide sequence ID" value="XM_016390583.1"/>
</dbReference>
<organism evidence="2 3">
    <name type="scientific">Cladophialophora immunda</name>
    <dbReference type="NCBI Taxonomy" id="569365"/>
    <lineage>
        <taxon>Eukaryota</taxon>
        <taxon>Fungi</taxon>
        <taxon>Dikarya</taxon>
        <taxon>Ascomycota</taxon>
        <taxon>Pezizomycotina</taxon>
        <taxon>Eurotiomycetes</taxon>
        <taxon>Chaetothyriomycetidae</taxon>
        <taxon>Chaetothyriales</taxon>
        <taxon>Herpotrichiellaceae</taxon>
        <taxon>Cladophialophora</taxon>
    </lineage>
</organism>
<evidence type="ECO:0000313" key="3">
    <source>
        <dbReference type="Proteomes" id="UP000054466"/>
    </source>
</evidence>
<gene>
    <name evidence="2" type="ORF">PV07_03829</name>
</gene>
<dbReference type="STRING" id="569365.A0A0D2D964"/>
<accession>A0A0D2D964</accession>
<dbReference type="GeneID" id="27343023"/>
<dbReference type="Proteomes" id="UP000054466">
    <property type="component" value="Unassembled WGS sequence"/>
</dbReference>
<reference evidence="2 3" key="1">
    <citation type="submission" date="2015-01" db="EMBL/GenBank/DDBJ databases">
        <title>The Genome Sequence of Cladophialophora immunda CBS83496.</title>
        <authorList>
            <consortium name="The Broad Institute Genomics Platform"/>
            <person name="Cuomo C."/>
            <person name="de Hoog S."/>
            <person name="Gorbushina A."/>
            <person name="Stielow B."/>
            <person name="Teixiera M."/>
            <person name="Abouelleil A."/>
            <person name="Chapman S.B."/>
            <person name="Priest M."/>
            <person name="Young S.K."/>
            <person name="Wortman J."/>
            <person name="Nusbaum C."/>
            <person name="Birren B."/>
        </authorList>
    </citation>
    <scope>NUCLEOTIDE SEQUENCE [LARGE SCALE GENOMIC DNA]</scope>
    <source>
        <strain evidence="2 3">CBS 83496</strain>
    </source>
</reference>
<dbReference type="VEuPathDB" id="FungiDB:PV07_03829"/>
<dbReference type="EMBL" id="KN847041">
    <property type="protein sequence ID" value="KIW32269.1"/>
    <property type="molecule type" value="Genomic_DNA"/>
</dbReference>
<proteinExistence type="predicted"/>
<dbReference type="Pfam" id="PF12770">
    <property type="entry name" value="CHAT"/>
    <property type="match status" value="1"/>
</dbReference>
<evidence type="ECO:0000259" key="1">
    <source>
        <dbReference type="Pfam" id="PF12770"/>
    </source>
</evidence>
<dbReference type="OrthoDB" id="5104862at2759"/>
<dbReference type="InterPro" id="IPR024983">
    <property type="entry name" value="CHAT_dom"/>
</dbReference>
<evidence type="ECO:0000313" key="2">
    <source>
        <dbReference type="EMBL" id="KIW32269.1"/>
    </source>
</evidence>
<sequence length="1346" mass="152875">MSQTQFMVIVEEAPSSEEGKSHNVRVGCKVYSKSGEQLSQGSIIRNLPISPLLLSQEISWAIQGYVKDPFQSHRAELAFKNFKEHGKFLTKKLNLVGCLEETCGPVLNVTEVDIQLNIVDSTTDTNGNQVSNSLQGIPWEMLESPQIASAGPRIHVRRVLDGSSTGKTHTIEKLNVLLVTSRSSERADIPHRVVSLPLFSILHQLDNRFVDVRLLRPGTLDAFSHALKVGKYDMVHFDLHGKVADFGHGQRPYLFFDGQAVEGAVVATLLKSREVRLVTLNACQSAFLQGDCQTNLAAMLMGDSVEAVVAMSHEITPAAVGIFLRSFYQSLLVDGQDMVIAVTKARRALEVSKQRDSAFGFPVCLDDYTVPLLYQASAGEIRVRVPKKEPATNRSNTVSSLLSDQSVFGRDQQILLLESYLIKSKVAALTAFEGEGRATLLSCLKPWWIITNFVQGVLHIDFRTTPSCWAGGGSEPPTIETICQGLVEFRPGLAEKPTPAELTIDFLRNNRYLVLLENTDYLKPRPTAKSKLGKALNGFTSAFFDPDFASLLLITSTSTEAWASCRVREARRKPRYHSLTTDYFDQMKVATGILGWGGPEIHGSSGFRYLHHIIQLCSYHPLAMRTLLPRLFATGSSARDLFWKLQISPMHLDWDSGDLSKLCVRFAGACEELGAFLSIFIPIHSACTTDYIRLHIHRNLDTIPWASRPELESEQRVSCAMEYLLMTLRDCGIARFSDWAYAEKIQLHPLFCIYLRDRVFSSSQCQQSFRSLAMYHHNCARRWAQEDMVSPVQAPDCYAHQYLAHFGALHFILKHPELSEADRRTFDLPWIMATVYCGKTREALWEEEEVVSDLAHQALPFFVPGLKWVENKGCHILNAALLHSRSRIMPLEDCLLVLQLLQWVTLHYFRLSTPTARHANSYISLILENKSLLAGEADEGSALLRFIKAVSGLAEAEMGGSRLNWAQADYGAVYEALQHTDELGIDPVQLLFLQTWDQDFRFRLNWYQLDIQTAKENISNWQHTEYFVKSALDERLVALNDDSAYIKAIQHLRDRRPDLYQDERSALLRTMRDSSERSEVDRLLHTLYCLLSMSEEEKDWKACLDFLDRIETTELDIRNKPGYVEGDREKHSSEAWRCRIRARCYRNLGDDNRSEKYKCQSMAAADHANRLRTEHDRFLESQQANRQRLLFDWSINSTQDRPREINDFFTRPDVRDVPIPQEDLEEDREYDRGLDHLLRAVEPLGGSGPMRRIPVNPQPLNSSYLQRPFLIAARWLTVSRYLCVVTGREESPTHRLPSFDRIGTGMDLLLDLESMQVRVLVQDLKSNGFDPKNLTTTQFLKMMGLD</sequence>
<protein>
    <recommendedName>
        <fullName evidence="1">CHAT domain-containing protein</fullName>
    </recommendedName>
</protein>
<feature type="domain" description="CHAT" evidence="1">
    <location>
        <begin position="132"/>
        <end position="356"/>
    </location>
</feature>
<name>A0A0D2D964_9EURO</name>